<dbReference type="SUPFAM" id="SSF103473">
    <property type="entry name" value="MFS general substrate transporter"/>
    <property type="match status" value="1"/>
</dbReference>
<feature type="transmembrane region" description="Helical" evidence="3">
    <location>
        <begin position="270"/>
        <end position="294"/>
    </location>
</feature>
<feature type="transmembrane region" description="Helical" evidence="3">
    <location>
        <begin position="306"/>
        <end position="326"/>
    </location>
</feature>
<name>A0A2S1LS21_9FLAO</name>
<evidence type="ECO:0000313" key="5">
    <source>
        <dbReference type="Proteomes" id="UP000244677"/>
    </source>
</evidence>
<dbReference type="Proteomes" id="UP000244677">
    <property type="component" value="Chromosome"/>
</dbReference>
<dbReference type="InterPro" id="IPR050375">
    <property type="entry name" value="MFS_TsgA-like"/>
</dbReference>
<keyword evidence="3" id="KW-0812">Transmembrane</keyword>
<feature type="transmembrane region" description="Helical" evidence="3">
    <location>
        <begin position="517"/>
        <end position="535"/>
    </location>
</feature>
<feature type="transmembrane region" description="Helical" evidence="3">
    <location>
        <begin position="232"/>
        <end position="250"/>
    </location>
</feature>
<organism evidence="4 5">
    <name type="scientific">Flavobacterium kingsejongi</name>
    <dbReference type="NCBI Taxonomy" id="1678728"/>
    <lineage>
        <taxon>Bacteria</taxon>
        <taxon>Pseudomonadati</taxon>
        <taxon>Bacteroidota</taxon>
        <taxon>Flavobacteriia</taxon>
        <taxon>Flavobacteriales</taxon>
        <taxon>Flavobacteriaceae</taxon>
        <taxon>Flavobacterium</taxon>
    </lineage>
</organism>
<feature type="transmembrane region" description="Helical" evidence="3">
    <location>
        <begin position="86"/>
        <end position="104"/>
    </location>
</feature>
<feature type="transmembrane region" description="Helical" evidence="3">
    <location>
        <begin position="194"/>
        <end position="212"/>
    </location>
</feature>
<dbReference type="PANTHER" id="PTHR43702">
    <property type="entry name" value="L-FUCOSE-PROTON SYMPORTER"/>
    <property type="match status" value="1"/>
</dbReference>
<dbReference type="GO" id="GO:0005886">
    <property type="term" value="C:plasma membrane"/>
    <property type="evidence" value="ECO:0007669"/>
    <property type="project" value="UniProtKB-SubCell"/>
</dbReference>
<accession>A0A2S1LS21</accession>
<feature type="transmembrane region" description="Helical" evidence="3">
    <location>
        <begin position="110"/>
        <end position="127"/>
    </location>
</feature>
<feature type="transmembrane region" description="Helical" evidence="3">
    <location>
        <begin position="454"/>
        <end position="476"/>
    </location>
</feature>
<feature type="transmembrane region" description="Helical" evidence="3">
    <location>
        <begin position="148"/>
        <end position="174"/>
    </location>
</feature>
<feature type="transmembrane region" description="Helical" evidence="3">
    <location>
        <begin position="488"/>
        <end position="505"/>
    </location>
</feature>
<gene>
    <name evidence="4" type="ORF">FK004_15690</name>
</gene>
<reference evidence="4 5" key="1">
    <citation type="submission" date="2017-04" db="EMBL/GenBank/DDBJ databases">
        <title>Complete genome sequence of Flavobacterium kingsejong AJ004.</title>
        <authorList>
            <person name="Lee P.C."/>
        </authorList>
    </citation>
    <scope>NUCLEOTIDE SEQUENCE [LARGE SCALE GENOMIC DNA]</scope>
    <source>
        <strain evidence="4 5">AJ004</strain>
    </source>
</reference>
<dbReference type="EMBL" id="CP020919">
    <property type="protein sequence ID" value="AWG26563.1"/>
    <property type="molecule type" value="Genomic_DNA"/>
</dbReference>
<comment type="subcellular location">
    <subcellularLocation>
        <location evidence="1">Cell inner membrane</location>
        <topology evidence="1">Multi-pass membrane protein</topology>
    </subcellularLocation>
</comment>
<dbReference type="InterPro" id="IPR036259">
    <property type="entry name" value="MFS_trans_sf"/>
</dbReference>
<evidence type="ECO:0000256" key="1">
    <source>
        <dbReference type="ARBA" id="ARBA00004429"/>
    </source>
</evidence>
<evidence type="ECO:0000256" key="3">
    <source>
        <dbReference type="SAM" id="Phobius"/>
    </source>
</evidence>
<dbReference type="RefSeq" id="WP_108738077.1">
    <property type="nucleotide sequence ID" value="NZ_CP020919.1"/>
</dbReference>
<dbReference type="OrthoDB" id="9795150at2"/>
<keyword evidence="5" id="KW-1185">Reference proteome</keyword>
<dbReference type="Gene3D" id="1.20.1250.20">
    <property type="entry name" value="MFS general substrate transporter like domains"/>
    <property type="match status" value="2"/>
</dbReference>
<dbReference type="PANTHER" id="PTHR43702:SF3">
    <property type="entry name" value="PROTEIN TSGA"/>
    <property type="match status" value="1"/>
</dbReference>
<sequence>MYNNETKTNYPALYTLITVFFFWGFIGASNGVFIPFCKAKFGLDQFQSQLIDFAFYGAYYLGALLLFAFSSFIKKDILNAWGFKQGIINGLLISAVGAAAMIFAVSQGNYYMILGALFIVALGFSLQQTSAQPFAASLGPAHTASNRLNLAGGINSFGTTIGPIVVSIALFGVATGVNIEEFAQKADSLDKMEILYVFVGALFLIAAGLFFFSKKLPAGKLPATFEPAKKALNTLLIITAALIVIFAYIFSRYEDPEFVTRFIENKEKDYLGLGLTISTLLIIVLGLLFANTAARKSPEGWGAMRYPQLVLGMLGIFTYVGVEVTIQSNLGELLGTDAFGNITGSAIAPFISMYWGSMMIGRWAGAITVFNPSNSLRKILLIIVPYIAFGVVLAANAISGQDITPLYAYAGLILIQIGGFFLGQDRPAKTLMIFGILGMISMLIGLATTGTTAIYAFMSGGLFCSIMWPAIFSLGIAGIGKYTSQGSALMVMMILGGGIIPPLQGKISDIIGIHESYFIPVLCFAYLAFYGWKVIRILKEQGIDHEIEVGAGH</sequence>
<dbReference type="KEGG" id="fki:FK004_15690"/>
<evidence type="ECO:0000313" key="4">
    <source>
        <dbReference type="EMBL" id="AWG26563.1"/>
    </source>
</evidence>
<feature type="transmembrane region" description="Helical" evidence="3">
    <location>
        <begin position="430"/>
        <end position="448"/>
    </location>
</feature>
<feature type="transmembrane region" description="Helical" evidence="3">
    <location>
        <begin position="379"/>
        <end position="400"/>
    </location>
</feature>
<evidence type="ECO:0000256" key="2">
    <source>
        <dbReference type="ARBA" id="ARBA00022475"/>
    </source>
</evidence>
<dbReference type="AlphaFoldDB" id="A0A2S1LS21"/>
<proteinExistence type="predicted"/>
<feature type="transmembrane region" description="Helical" evidence="3">
    <location>
        <begin position="406"/>
        <end position="423"/>
    </location>
</feature>
<feature type="transmembrane region" description="Helical" evidence="3">
    <location>
        <begin position="12"/>
        <end position="33"/>
    </location>
</feature>
<keyword evidence="2" id="KW-1003">Cell membrane</keyword>
<feature type="transmembrane region" description="Helical" evidence="3">
    <location>
        <begin position="53"/>
        <end position="74"/>
    </location>
</feature>
<keyword evidence="3" id="KW-1133">Transmembrane helix</keyword>
<keyword evidence="3" id="KW-0472">Membrane</keyword>
<protein>
    <submittedName>
        <fullName evidence="4">MFS transporter</fullName>
    </submittedName>
</protein>
<feature type="transmembrane region" description="Helical" evidence="3">
    <location>
        <begin position="338"/>
        <end position="358"/>
    </location>
</feature>